<keyword evidence="8" id="KW-0819">tRNA processing</keyword>
<comment type="catalytic activity">
    <reaction evidence="1 8">
        <text>Endonucleolytic cleavage to 5'-phosphomonoester.</text>
        <dbReference type="EC" id="3.1.26.3"/>
    </reaction>
</comment>
<accession>A0ABW8GHE0</accession>
<keyword evidence="8" id="KW-0698">rRNA processing</keyword>
<evidence type="ECO:0000256" key="5">
    <source>
        <dbReference type="ARBA" id="ARBA00022759"/>
    </source>
</evidence>
<reference evidence="11 12" key="1">
    <citation type="submission" date="2024-11" db="EMBL/GenBank/DDBJ databases">
        <authorList>
            <person name="Kaparullina E.N."/>
            <person name="Delegan Y.A."/>
            <person name="Doronina N.V."/>
        </authorList>
    </citation>
    <scope>NUCLEOTIDE SEQUENCE [LARGE SCALE GENOMIC DNA]</scope>
    <source>
        <strain evidence="11 12">7sh_L</strain>
    </source>
</reference>
<dbReference type="SMART" id="SM00535">
    <property type="entry name" value="RIBOc"/>
    <property type="match status" value="1"/>
</dbReference>
<comment type="subunit">
    <text evidence="8">Homodimer.</text>
</comment>
<organism evidence="11 12">
    <name type="scientific">Methylobacillus methanolivorans</name>
    <dbReference type="NCBI Taxonomy" id="1848927"/>
    <lineage>
        <taxon>Bacteria</taxon>
        <taxon>Pseudomonadati</taxon>
        <taxon>Pseudomonadota</taxon>
        <taxon>Betaproteobacteria</taxon>
        <taxon>Nitrosomonadales</taxon>
        <taxon>Methylophilaceae</taxon>
        <taxon>Methylobacillus</taxon>
    </lineage>
</organism>
<evidence type="ECO:0000259" key="9">
    <source>
        <dbReference type="PROSITE" id="PS50137"/>
    </source>
</evidence>
<feature type="binding site" evidence="8">
    <location>
        <position position="115"/>
    </location>
    <ligand>
        <name>Mg(2+)</name>
        <dbReference type="ChEBI" id="CHEBI:18420"/>
    </ligand>
</feature>
<protein>
    <recommendedName>
        <fullName evidence="8">Ribonuclease 3</fullName>
        <ecNumber evidence="8">3.1.26.3</ecNumber>
    </recommendedName>
    <alternativeName>
        <fullName evidence="8">Ribonuclease III</fullName>
        <shortName evidence="8">RNase III</shortName>
    </alternativeName>
</protein>
<dbReference type="NCBIfam" id="TIGR02191">
    <property type="entry name" value="RNaseIII"/>
    <property type="match status" value="1"/>
</dbReference>
<dbReference type="SUPFAM" id="SSF69065">
    <property type="entry name" value="RNase III domain-like"/>
    <property type="match status" value="1"/>
</dbReference>
<dbReference type="Gene3D" id="1.10.1520.10">
    <property type="entry name" value="Ribonuclease III domain"/>
    <property type="match status" value="1"/>
</dbReference>
<evidence type="ECO:0000259" key="10">
    <source>
        <dbReference type="PROSITE" id="PS50142"/>
    </source>
</evidence>
<comment type="similarity">
    <text evidence="2">Belongs to the ribonuclease III family.</text>
</comment>
<gene>
    <name evidence="8 11" type="primary">rnc</name>
    <name evidence="11" type="ORF">ACIKP9_00915</name>
</gene>
<keyword evidence="8" id="KW-0479">Metal-binding</keyword>
<dbReference type="Pfam" id="PF14622">
    <property type="entry name" value="Ribonucleas_3_3"/>
    <property type="match status" value="1"/>
</dbReference>
<evidence type="ECO:0000256" key="6">
    <source>
        <dbReference type="ARBA" id="ARBA00022801"/>
    </source>
</evidence>
<evidence type="ECO:0000256" key="4">
    <source>
        <dbReference type="ARBA" id="ARBA00022722"/>
    </source>
</evidence>
<dbReference type="EC" id="3.1.26.3" evidence="8"/>
<keyword evidence="8" id="KW-0460">Magnesium</keyword>
<keyword evidence="3 8" id="KW-0507">mRNA processing</keyword>
<name>A0ABW8GHE0_9PROT</name>
<evidence type="ECO:0000256" key="2">
    <source>
        <dbReference type="ARBA" id="ARBA00010183"/>
    </source>
</evidence>
<keyword evidence="8" id="KW-0963">Cytoplasm</keyword>
<dbReference type="InterPro" id="IPR036389">
    <property type="entry name" value="RNase_III_sf"/>
</dbReference>
<feature type="active site" evidence="8">
    <location>
        <position position="43"/>
    </location>
</feature>
<feature type="binding site" evidence="8">
    <location>
        <position position="112"/>
    </location>
    <ligand>
        <name>Mg(2+)</name>
        <dbReference type="ChEBI" id="CHEBI:18420"/>
    </ligand>
</feature>
<dbReference type="InterPro" id="IPR011907">
    <property type="entry name" value="RNase_III"/>
</dbReference>
<keyword evidence="8" id="KW-0699">rRNA-binding</keyword>
<evidence type="ECO:0000256" key="7">
    <source>
        <dbReference type="ARBA" id="ARBA00022884"/>
    </source>
</evidence>
<dbReference type="GO" id="GO:0004525">
    <property type="term" value="F:ribonuclease III activity"/>
    <property type="evidence" value="ECO:0007669"/>
    <property type="project" value="UniProtKB-EC"/>
</dbReference>
<comment type="caution">
    <text evidence="11">The sequence shown here is derived from an EMBL/GenBank/DDBJ whole genome shotgun (WGS) entry which is preliminary data.</text>
</comment>
<dbReference type="PANTHER" id="PTHR11207">
    <property type="entry name" value="RIBONUCLEASE III"/>
    <property type="match status" value="1"/>
</dbReference>
<evidence type="ECO:0000256" key="1">
    <source>
        <dbReference type="ARBA" id="ARBA00000109"/>
    </source>
</evidence>
<feature type="domain" description="DRBM" evidence="9">
    <location>
        <begin position="153"/>
        <end position="223"/>
    </location>
</feature>
<evidence type="ECO:0000313" key="11">
    <source>
        <dbReference type="EMBL" id="MFJ5444781.1"/>
    </source>
</evidence>
<dbReference type="CDD" id="cd10845">
    <property type="entry name" value="DSRM_RNAse_III_family"/>
    <property type="match status" value="1"/>
</dbReference>
<evidence type="ECO:0000313" key="12">
    <source>
        <dbReference type="Proteomes" id="UP001617669"/>
    </source>
</evidence>
<dbReference type="RefSeq" id="WP_400881816.1">
    <property type="nucleotide sequence ID" value="NZ_JBIWXY010000001.1"/>
</dbReference>
<dbReference type="PROSITE" id="PS50142">
    <property type="entry name" value="RNASE_3_2"/>
    <property type="match status" value="1"/>
</dbReference>
<dbReference type="InterPro" id="IPR000999">
    <property type="entry name" value="RNase_III_dom"/>
</dbReference>
<dbReference type="Pfam" id="PF00035">
    <property type="entry name" value="dsrm"/>
    <property type="match status" value="1"/>
</dbReference>
<proteinExistence type="inferred from homology"/>
<dbReference type="PROSITE" id="PS50137">
    <property type="entry name" value="DS_RBD"/>
    <property type="match status" value="1"/>
</dbReference>
<evidence type="ECO:0000256" key="3">
    <source>
        <dbReference type="ARBA" id="ARBA00022664"/>
    </source>
</evidence>
<dbReference type="SUPFAM" id="SSF54768">
    <property type="entry name" value="dsRNA-binding domain-like"/>
    <property type="match status" value="1"/>
</dbReference>
<evidence type="ECO:0000256" key="8">
    <source>
        <dbReference type="HAMAP-Rule" id="MF_00104"/>
    </source>
</evidence>
<feature type="binding site" evidence="8">
    <location>
        <position position="39"/>
    </location>
    <ligand>
        <name>Mg(2+)</name>
        <dbReference type="ChEBI" id="CHEBI:18420"/>
    </ligand>
</feature>
<keyword evidence="5 8" id="KW-0255">Endonuclease</keyword>
<keyword evidence="12" id="KW-1185">Reference proteome</keyword>
<feature type="active site" evidence="8">
    <location>
        <position position="115"/>
    </location>
</feature>
<dbReference type="Gene3D" id="3.30.160.20">
    <property type="match status" value="1"/>
</dbReference>
<dbReference type="PANTHER" id="PTHR11207:SF0">
    <property type="entry name" value="RIBONUCLEASE 3"/>
    <property type="match status" value="1"/>
</dbReference>
<dbReference type="EMBL" id="JBIWXY010000001">
    <property type="protein sequence ID" value="MFJ5444781.1"/>
    <property type="molecule type" value="Genomic_DNA"/>
</dbReference>
<dbReference type="Proteomes" id="UP001617669">
    <property type="component" value="Unassembled WGS sequence"/>
</dbReference>
<comment type="cofactor">
    <cofactor evidence="8">
        <name>Mg(2+)</name>
        <dbReference type="ChEBI" id="CHEBI:18420"/>
    </cofactor>
</comment>
<dbReference type="PROSITE" id="PS00517">
    <property type="entry name" value="RNASE_3_1"/>
    <property type="match status" value="1"/>
</dbReference>
<comment type="subcellular location">
    <subcellularLocation>
        <location evidence="8">Cytoplasm</location>
    </subcellularLocation>
</comment>
<sequence length="227" mass="25326">MYSLNNLLRQLAYEFQDKNLLTQALTHRSHSGNNNERLEFLGDGVLNFLVAHQLFQRFPKLPEGDLSRLRAQLVKEQTLSEIAISLNIGECLRLGEGELKSGGWRRPSVLADAMEAIIGAVFLDGGYPAAEALVQRLFLPRLENIDPKSIGKDAKSLLQEFLQGRKIDLPEYHVLATEGEAHCQTFRVSCHIAKLQMTAEGKGSSRRAAEQQAAQAVYEQLLDKGKK</sequence>
<dbReference type="InterPro" id="IPR014720">
    <property type="entry name" value="dsRBD_dom"/>
</dbReference>
<keyword evidence="4 8" id="KW-0540">Nuclease</keyword>
<dbReference type="CDD" id="cd00593">
    <property type="entry name" value="RIBOc"/>
    <property type="match status" value="1"/>
</dbReference>
<keyword evidence="7 8" id="KW-0694">RNA-binding</keyword>
<dbReference type="HAMAP" id="MF_00104">
    <property type="entry name" value="RNase_III"/>
    <property type="match status" value="1"/>
</dbReference>
<comment type="function">
    <text evidence="8">Digests double-stranded RNA. Involved in the processing of primary rRNA transcript to yield the immediate precursors to the large and small rRNAs (23S and 16S). Processes some mRNAs, and tRNAs when they are encoded in the rRNA operon. Processes pre-crRNA and tracrRNA of type II CRISPR loci if present in the organism.</text>
</comment>
<feature type="domain" description="RNase III" evidence="10">
    <location>
        <begin position="4"/>
        <end position="126"/>
    </location>
</feature>
<keyword evidence="6 8" id="KW-0378">Hydrolase</keyword>
<dbReference type="SMART" id="SM00358">
    <property type="entry name" value="DSRM"/>
    <property type="match status" value="1"/>
</dbReference>